<accession>A0ABU8X9I4</accession>
<dbReference type="NCBIfam" id="TIGR04226">
    <property type="entry name" value="RrgB_K2N_iso_D2"/>
    <property type="match status" value="1"/>
</dbReference>
<evidence type="ECO:0000256" key="1">
    <source>
        <dbReference type="ARBA" id="ARBA00004370"/>
    </source>
</evidence>
<keyword evidence="8" id="KW-1185">Reference proteome</keyword>
<dbReference type="InterPro" id="IPR006664">
    <property type="entry name" value="OMP_bac"/>
</dbReference>
<dbReference type="Pfam" id="PF00691">
    <property type="entry name" value="OmpA"/>
    <property type="match status" value="1"/>
</dbReference>
<dbReference type="InterPro" id="IPR036737">
    <property type="entry name" value="OmpA-like_sf"/>
</dbReference>
<organism evidence="7 8">
    <name type="scientific">Variovorax robiniae</name>
    <dbReference type="NCBI Taxonomy" id="1836199"/>
    <lineage>
        <taxon>Bacteria</taxon>
        <taxon>Pseudomonadati</taxon>
        <taxon>Pseudomonadota</taxon>
        <taxon>Betaproteobacteria</taxon>
        <taxon>Burkholderiales</taxon>
        <taxon>Comamonadaceae</taxon>
        <taxon>Variovorax</taxon>
    </lineage>
</organism>
<gene>
    <name evidence="7" type="ORF">WKW79_12195</name>
</gene>
<dbReference type="InterPro" id="IPR047589">
    <property type="entry name" value="DUF11_rpt"/>
</dbReference>
<keyword evidence="2 3" id="KW-0472">Membrane</keyword>
<feature type="domain" description="OmpA-like" evidence="6">
    <location>
        <begin position="2695"/>
        <end position="2797"/>
    </location>
</feature>
<dbReference type="InterPro" id="IPR001434">
    <property type="entry name" value="OmcB-like_DUF11"/>
</dbReference>
<dbReference type="InterPro" id="IPR051172">
    <property type="entry name" value="Chlamydia_OmcB"/>
</dbReference>
<proteinExistence type="predicted"/>
<dbReference type="Gene3D" id="3.30.1330.60">
    <property type="entry name" value="OmpA-like domain"/>
    <property type="match status" value="1"/>
</dbReference>
<reference evidence="7 8" key="1">
    <citation type="submission" date="2024-03" db="EMBL/GenBank/DDBJ databases">
        <title>Novel species of the genus Variovorax.</title>
        <authorList>
            <person name="Liu Q."/>
            <person name="Xin Y.-H."/>
        </authorList>
    </citation>
    <scope>NUCLEOTIDE SEQUENCE [LARGE SCALE GENOMIC DNA]</scope>
    <source>
        <strain evidence="7 8">KACC 18901</strain>
    </source>
</reference>
<dbReference type="Gene3D" id="2.60.40.740">
    <property type="match status" value="10"/>
</dbReference>
<name>A0ABU8X9I4_9BURK</name>
<dbReference type="CDD" id="cd07185">
    <property type="entry name" value="OmpA_C-like"/>
    <property type="match status" value="1"/>
</dbReference>
<feature type="region of interest" description="Disordered" evidence="4">
    <location>
        <begin position="81"/>
        <end position="110"/>
    </location>
</feature>
<dbReference type="NCBIfam" id="TIGR01451">
    <property type="entry name" value="B_ant_repeat"/>
    <property type="match status" value="17"/>
</dbReference>
<dbReference type="EMBL" id="JBBKZS010000004">
    <property type="protein sequence ID" value="MEJ8855337.1"/>
    <property type="molecule type" value="Genomic_DNA"/>
</dbReference>
<evidence type="ECO:0000256" key="5">
    <source>
        <dbReference type="SAM" id="Phobius"/>
    </source>
</evidence>
<feature type="compositionally biased region" description="Low complexity" evidence="4">
    <location>
        <begin position="100"/>
        <end position="110"/>
    </location>
</feature>
<evidence type="ECO:0000313" key="7">
    <source>
        <dbReference type="EMBL" id="MEJ8855337.1"/>
    </source>
</evidence>
<evidence type="ECO:0000259" key="6">
    <source>
        <dbReference type="PROSITE" id="PS51123"/>
    </source>
</evidence>
<feature type="compositionally biased region" description="Basic and acidic residues" evidence="4">
    <location>
        <begin position="1"/>
        <end position="13"/>
    </location>
</feature>
<evidence type="ECO:0000256" key="4">
    <source>
        <dbReference type="SAM" id="MobiDB-lite"/>
    </source>
</evidence>
<dbReference type="PRINTS" id="PR01021">
    <property type="entry name" value="OMPADOMAIN"/>
</dbReference>
<dbReference type="InterPro" id="IPR006665">
    <property type="entry name" value="OmpA-like"/>
</dbReference>
<dbReference type="PANTHER" id="PTHR34819:SF3">
    <property type="entry name" value="CELL SURFACE PROTEIN"/>
    <property type="match status" value="1"/>
</dbReference>
<dbReference type="InterPro" id="IPR057687">
    <property type="entry name" value="DUF7927"/>
</dbReference>
<evidence type="ECO:0000313" key="8">
    <source>
        <dbReference type="Proteomes" id="UP001367030"/>
    </source>
</evidence>
<keyword evidence="5" id="KW-1133">Transmembrane helix</keyword>
<keyword evidence="5" id="KW-0812">Transmembrane</keyword>
<feature type="region of interest" description="Disordered" evidence="4">
    <location>
        <begin position="1"/>
        <end position="23"/>
    </location>
</feature>
<dbReference type="PANTHER" id="PTHR34819">
    <property type="entry name" value="LARGE CYSTEINE-RICH PERIPLASMIC PROTEIN OMCB"/>
    <property type="match status" value="1"/>
</dbReference>
<dbReference type="Pfam" id="PF01345">
    <property type="entry name" value="DUF11"/>
    <property type="match status" value="16"/>
</dbReference>
<dbReference type="Proteomes" id="UP001367030">
    <property type="component" value="Unassembled WGS sequence"/>
</dbReference>
<dbReference type="RefSeq" id="WP_340335415.1">
    <property type="nucleotide sequence ID" value="NZ_JBBKZS010000004.1"/>
</dbReference>
<dbReference type="SUPFAM" id="SSF103088">
    <property type="entry name" value="OmpA-like"/>
    <property type="match status" value="1"/>
</dbReference>
<comment type="subcellular location">
    <subcellularLocation>
        <location evidence="1">Membrane</location>
    </subcellularLocation>
</comment>
<comment type="caution">
    <text evidence="7">The sequence shown here is derived from an EMBL/GenBank/DDBJ whole genome shotgun (WGS) entry which is preliminary data.</text>
</comment>
<sequence length="2797" mass="276299">MKHKSIAAEKAEPGTRGALQRTWASPRAGVAGTAAAASPSFPKSQAHSHGLLRTLFLLILLACLGLAGRPALAQASVSNTATIAPPPGVQDPVGGCDKANPPNCTGNNTSTSNVGVSAVVVAKTVVPASGSPVVVGQTVTYTLKATVTGAALGKPTVLTDTLGAGLTFGTVTSPGAFTAGGTGNTRTFTLPAGTVAGTYAVTYTATVDATATGSVRNSVVGGSNCTAAAPCTTNNPLGAVTLTKALATESGTQAGIAEAGETLGYTITIANPTAVAVSNYALTDTLSAGLSFVSADNGGTNAGQTTNWTGLTIPAGGSLVVKVSAKVNTPVTTANVTNIAKPTGSPDPACPSSGCVVTPTSSVITAAKTANPATGSTVVPGQTISYTLTTTITGSATATSTVLTDALGTGLTFGSVTNAGAYTAGGSGNARTFTLPAGTVAGTYAVTYTATVDATATGTVKNGVTGTSNCTIDAPCSTNHTIGAVTLTKALATESGTQAGIAEAGETLGYTITIANPSAVAVTNYALTDTLSAGLTFVSADNGGTNAGQTTTWTGLTIPAGGSLVVKVSAKVNTPVTTANVTNIAKPTGSPDPACPSSACVVTPTASVVTLVKTLAAESGTQAGIAEAGETLTYAITLKNTGGTAATNYALTDTLSSGLSFVSADNGGTNAGPATTWTGLTIPAGGTLVVTVKATVNTPVATATVSNIAKPTGQPDPACPSDGCVVTPTASVVTLNKTLVAESGTQAGIAEAGETLTYAITLKNTGGTPATNYALTDTLSAGLTFVSADNGGTNAGQSTTWTGLTIPAGGTLVVTVKATVNTPITSASVNNLAKPTGSPDPGCPSAGCVVTPTASVITVAKTSNPASGSTVVPGQTLSYTLTATITGSATAEPTVLTDTLGTGLTFGSVTTAGAYTAGGAGSTRTFSLPAGTVAGVYAVTYTVTVDATATGAVKNSVVGGSNCTAAAPCTTNNPLGAVTVTKALATESGTQAGIAEAGETLGYAITITNPSAIAVSNFALTDTLSAGLTFVSASNGGVNAGQTTNWTGLTIPANGTLVVNLKATVNTPVASANVSNLAKPTGQPDPACPSAACVVTPTASVVTLVKTLAAESGTQPGIAEAGETLTCAITLKNSGGTAATNYALTDTLSAGLTFVSASNGGVNAGPTTSWTGLTVPAGGTLVVIVKATVNTPIASANVTNIAKPTGTPDPACPSDGCVVTPTAGVVSITKALTAESGTQPGIAEAGETLTYSITLKNTGGTAATNYALADTLSAGLTFVSADNGGVNAGQATNWTGLTVPAGGTLVVTVKATVNTPITSANVTNIAKPTGQPDPACPSATCVVTPTASVVSIVKALTAESGTQPGIAEAGETLTYSITLKNTGGTAATNYALTDTLSSGLTFVSADNGGKNAGQATTWTGLTVPAGGTLVVTVKATVNAPISTANVTNIAKPTGSPDPACPSDGCVVTPTAGAISIVKAVAAESGTQAGIAEAGETLTYSITLRNTGGTAVTNYALTDTLSAGLTFASASNGGANAGPTTNWTGLTIPAGGTLVVTLKATVNTPITTASVTNIAKPTGQPDPACPSDGCVVTPTSSAVTLVKTLVAETGTQPGVAEAGETLTYNITLKNSGGTAATNYALTDTLGTGLSFASASNGGVNAGQSITWTGLAIPAGGTLVVTVKATVNTPITTPSVANIAKPTGTPDPACPSNGCVVTPTTSVVTVAKTAVPASGATVIPGQTISYTLKATVTGSETKAATVLTDKLGAGLTFVSVTSKSPLFTEGGSGNQRTFTLPAGTVAGTYEVVYKVTVDVGATGTVNNAVTGANCTVDKPCTTSHPVGKAGVSKQLVAESGTVPGVAEAGETLTYRITISNPSTAPITGFALTDTMSTGLTFVSADNGGVNAGLNTTWTGLTIPASGTLDVTVKATVNTPIATTSVSNLAKQTGEPDPACPGTACVVTPTASMVTLAKKLTAESGKLPGIAEAGESLTYSITLTNTGGTAASNYSLTDVLSAGLSYVSSSNGGANQGQTTTWTGLNVPANGALTVTIVARVNTPITTAMVTNIVKPTGATDPACPSATCVQTPTGAFVTPLKQLTGETGKQPRVAEAGEQLTYTITFTNSGGTAFANYRFTENVPAGATLTSVSGASGFGGPVAGVGSVNLTVPNIAAGSNAVVTVVFKMANEIPAGVTNLLNLINGGDIDPACGNACSVSIPVENPAQLSIVKTSAVRVAKIGDLVRYTLTVSNVGASAVTDARIVDTPPQGFTYVTGSVAVADGDGAFTVGNSVYPLQIGGIDIAVGKQATITYLLRVGAGVRQGVFTNQAVAQNLFGRNISNVATADVDVTGDPLVDDSLILGTVFDDRDGDGWQDPASLSNVRVQGGFAPGAYIANSTTVDRGQGPRPEPDASSPMLHGIALGTITGRQTEADLPDNHKVVIRQRLNAPSFTDDFVLTNSEGVTVRMDASGKTTVEKSGDAAKGLNGAEPTVERVVTKVEGGYVVDYIVRNAGIDERGIPGVRIASVEGLIMETDQFGRYNLVGINGGDTNRGRNFILKVDPSTLPEGATFTTANPLVRRITPGLPVRFDFGVKLPTQKLNAPATVSDIELGEVLFAPNSTAVRKENLPVIEKLAAKVNEYGGGELVISANGEAQGLALGRAQAVEAALKPMLNPAAAKATRITARTVLTQPATTVVGVSQDVILLGTVLFDTDKADITPSFKAVIAQVAKSLEARKGGVIGIVGHADIRASDAHNVALGLRRAKAVYDALVQDLSPEMRTQVRVETVPESQPVLRGATK</sequence>
<evidence type="ECO:0000256" key="2">
    <source>
        <dbReference type="ARBA" id="ARBA00023136"/>
    </source>
</evidence>
<dbReference type="Pfam" id="PF25549">
    <property type="entry name" value="DUF7927"/>
    <property type="match status" value="1"/>
</dbReference>
<protein>
    <submittedName>
        <fullName evidence="7">Isopeptide-forming domain-containing fimbrial protein</fullName>
    </submittedName>
</protein>
<dbReference type="InterPro" id="IPR026466">
    <property type="entry name" value="Fim_isopep_form_D2_dom"/>
</dbReference>
<dbReference type="PROSITE" id="PS51123">
    <property type="entry name" value="OMPA_2"/>
    <property type="match status" value="1"/>
</dbReference>
<evidence type="ECO:0000256" key="3">
    <source>
        <dbReference type="PROSITE-ProRule" id="PRU00473"/>
    </source>
</evidence>
<feature type="transmembrane region" description="Helical" evidence="5">
    <location>
        <begin position="50"/>
        <end position="68"/>
    </location>
</feature>